<name>A0A4Y7LB43_PAPSO</name>
<organism evidence="1 2">
    <name type="scientific">Papaver somniferum</name>
    <name type="common">Opium poppy</name>
    <dbReference type="NCBI Taxonomy" id="3469"/>
    <lineage>
        <taxon>Eukaryota</taxon>
        <taxon>Viridiplantae</taxon>
        <taxon>Streptophyta</taxon>
        <taxon>Embryophyta</taxon>
        <taxon>Tracheophyta</taxon>
        <taxon>Spermatophyta</taxon>
        <taxon>Magnoliopsida</taxon>
        <taxon>Ranunculales</taxon>
        <taxon>Papaveraceae</taxon>
        <taxon>Papaveroideae</taxon>
        <taxon>Papaver</taxon>
    </lineage>
</organism>
<keyword evidence="2" id="KW-1185">Reference proteome</keyword>
<accession>A0A4Y7LB43</accession>
<dbReference type="EMBL" id="CM010725">
    <property type="protein sequence ID" value="RZC82724.1"/>
    <property type="molecule type" value="Genomic_DNA"/>
</dbReference>
<dbReference type="Gramene" id="RZC82724">
    <property type="protein sequence ID" value="RZC82724"/>
    <property type="gene ID" value="C5167_045510"/>
</dbReference>
<evidence type="ECO:0008006" key="3">
    <source>
        <dbReference type="Google" id="ProtNLM"/>
    </source>
</evidence>
<evidence type="ECO:0000313" key="1">
    <source>
        <dbReference type="EMBL" id="RZC82724.1"/>
    </source>
</evidence>
<evidence type="ECO:0000313" key="2">
    <source>
        <dbReference type="Proteomes" id="UP000316621"/>
    </source>
</evidence>
<sequence length="157" mass="18469">MDYFIGEKFEEVAFPEEPLTALGEFKSWDCWANVGELGGCLYVLSHVETVRIDVWVLQEYGVKESWVNNSLFLYDPKNKSVRQLTICGAEEWTDAEIYVPNLVSLNSDSSREWERVKRRQPFKYGTSFVWQRPNKRQPAREYKVENFRAKLEEICQG</sequence>
<protein>
    <recommendedName>
        <fullName evidence="3">F-box associated domain-containing protein</fullName>
    </recommendedName>
</protein>
<gene>
    <name evidence="1" type="ORF">C5167_045510</name>
</gene>
<dbReference type="AlphaFoldDB" id="A0A4Y7LB43"/>
<proteinExistence type="predicted"/>
<reference evidence="1 2" key="1">
    <citation type="journal article" date="2018" name="Science">
        <title>The opium poppy genome and morphinan production.</title>
        <authorList>
            <person name="Guo L."/>
            <person name="Winzer T."/>
            <person name="Yang X."/>
            <person name="Li Y."/>
            <person name="Ning Z."/>
            <person name="He Z."/>
            <person name="Teodor R."/>
            <person name="Lu Y."/>
            <person name="Bowser T.A."/>
            <person name="Graham I.A."/>
            <person name="Ye K."/>
        </authorList>
    </citation>
    <scope>NUCLEOTIDE SEQUENCE [LARGE SCALE GENOMIC DNA]</scope>
    <source>
        <strain evidence="2">cv. HN1</strain>
        <tissue evidence="1">Leaves</tissue>
    </source>
</reference>
<dbReference type="Proteomes" id="UP000316621">
    <property type="component" value="Chromosome 11"/>
</dbReference>